<keyword evidence="3" id="KW-1185">Reference proteome</keyword>
<dbReference type="AlphaFoldDB" id="A0AAD6FPG9"/>
<evidence type="ECO:0000313" key="2">
    <source>
        <dbReference type="EMBL" id="KAJ4942129.1"/>
    </source>
</evidence>
<proteinExistence type="predicted"/>
<dbReference type="EMBL" id="JAPTMU010000006">
    <property type="protein sequence ID" value="KAJ4942129.1"/>
    <property type="molecule type" value="Genomic_DNA"/>
</dbReference>
<feature type="compositionally biased region" description="Basic and acidic residues" evidence="1">
    <location>
        <begin position="20"/>
        <end position="29"/>
    </location>
</feature>
<organism evidence="2 3">
    <name type="scientific">Pogonophryne albipinna</name>
    <dbReference type="NCBI Taxonomy" id="1090488"/>
    <lineage>
        <taxon>Eukaryota</taxon>
        <taxon>Metazoa</taxon>
        <taxon>Chordata</taxon>
        <taxon>Craniata</taxon>
        <taxon>Vertebrata</taxon>
        <taxon>Euteleostomi</taxon>
        <taxon>Actinopterygii</taxon>
        <taxon>Neopterygii</taxon>
        <taxon>Teleostei</taxon>
        <taxon>Neoteleostei</taxon>
        <taxon>Acanthomorphata</taxon>
        <taxon>Eupercaria</taxon>
        <taxon>Perciformes</taxon>
        <taxon>Notothenioidei</taxon>
        <taxon>Pogonophryne</taxon>
    </lineage>
</organism>
<feature type="region of interest" description="Disordered" evidence="1">
    <location>
        <begin position="1"/>
        <end position="29"/>
    </location>
</feature>
<evidence type="ECO:0000256" key="1">
    <source>
        <dbReference type="SAM" id="MobiDB-lite"/>
    </source>
</evidence>
<reference evidence="2" key="1">
    <citation type="submission" date="2022-11" db="EMBL/GenBank/DDBJ databases">
        <title>Chromosome-level genome of Pogonophryne albipinna.</title>
        <authorList>
            <person name="Jo E."/>
        </authorList>
    </citation>
    <scope>NUCLEOTIDE SEQUENCE</scope>
    <source>
        <strain evidence="2">SGF0006</strain>
        <tissue evidence="2">Muscle</tissue>
    </source>
</reference>
<feature type="non-terminal residue" evidence="2">
    <location>
        <position position="1"/>
    </location>
</feature>
<name>A0AAD6FPG9_9TELE</name>
<protein>
    <submittedName>
        <fullName evidence="2">Uncharacterized protein</fullName>
    </submittedName>
</protein>
<sequence length="167" mass="18285">MFVKNLPGQMRHCGSLPSHEQSHDPDKEQGTTVVIALDPSVDFYWLKSSKAGRKSGWKLKLDQEVKKHGRMDGRCDKTLSGSHHFKTPSAPWWLKAATAAQRRGGSLPAVPVLTTRGRHSDPTQAKIFSLLIALPIHREEPKWEAGIMDCANSPARGWGVKGGSLGG</sequence>
<evidence type="ECO:0000313" key="3">
    <source>
        <dbReference type="Proteomes" id="UP001219934"/>
    </source>
</evidence>
<accession>A0AAD6FPG9</accession>
<dbReference type="Proteomes" id="UP001219934">
    <property type="component" value="Unassembled WGS sequence"/>
</dbReference>
<comment type="caution">
    <text evidence="2">The sequence shown here is derived from an EMBL/GenBank/DDBJ whole genome shotgun (WGS) entry which is preliminary data.</text>
</comment>
<gene>
    <name evidence="2" type="ORF">JOQ06_011997</name>
</gene>